<gene>
    <name evidence="2" type="ORF">I8J29_18120</name>
</gene>
<keyword evidence="3" id="KW-1185">Reference proteome</keyword>
<dbReference type="Gene3D" id="1.25.40.10">
    <property type="entry name" value="Tetratricopeptide repeat domain"/>
    <property type="match status" value="1"/>
</dbReference>
<evidence type="ECO:0000259" key="1">
    <source>
        <dbReference type="Pfam" id="PF00535"/>
    </source>
</evidence>
<feature type="domain" description="Glycosyltransferase 2-like" evidence="1">
    <location>
        <begin position="5"/>
        <end position="100"/>
    </location>
</feature>
<reference evidence="2 3" key="1">
    <citation type="submission" date="2021-03" db="EMBL/GenBank/DDBJ databases">
        <title>Paenibacillus artemisicola MWE-103 whole genome sequence.</title>
        <authorList>
            <person name="Ham Y.J."/>
        </authorList>
    </citation>
    <scope>NUCLEOTIDE SEQUENCE [LARGE SCALE GENOMIC DNA]</scope>
    <source>
        <strain evidence="2 3">MWE-103</strain>
    </source>
</reference>
<name>A0ABS3WCT1_9BACL</name>
<evidence type="ECO:0000313" key="3">
    <source>
        <dbReference type="Proteomes" id="UP000670947"/>
    </source>
</evidence>
<dbReference type="CDD" id="cd02511">
    <property type="entry name" value="Beta4Glucosyltransferase"/>
    <property type="match status" value="1"/>
</dbReference>
<dbReference type="Pfam" id="PF00535">
    <property type="entry name" value="Glycos_transf_2"/>
    <property type="match status" value="1"/>
</dbReference>
<dbReference type="SUPFAM" id="SSF53448">
    <property type="entry name" value="Nucleotide-diphospho-sugar transferases"/>
    <property type="match status" value="1"/>
</dbReference>
<dbReference type="PANTHER" id="PTHR43630:SF2">
    <property type="entry name" value="GLYCOSYLTRANSFERASE"/>
    <property type="match status" value="1"/>
</dbReference>
<dbReference type="SUPFAM" id="SSF48452">
    <property type="entry name" value="TPR-like"/>
    <property type="match status" value="1"/>
</dbReference>
<accession>A0ABS3WCT1</accession>
<protein>
    <submittedName>
        <fullName evidence="2">Glycosyltransferase family 2 protein</fullName>
    </submittedName>
</protein>
<sequence>MITISLCLIVKNEEDVLARCLDSAKAAVDEIVVVDTGSTDATKSIAARYTEAVYEFAWIDDFAAARNFAFGKATCEYILWLDADDVFLAPDLEKLLALKRALPLRTDAVSMEYHLAKDEYGTVTGSLRRNRLVRRSRGYRWIGAVHEYLDVRGVSLDSDIAVTHASTRHDCDRNLRIYEQRLAKGERFGPRDLFYYANELYDHARYEDAIAQYERFLGTGEGWSEDNVAACGKLSDCHAALGEAERTLEAALRSFRYGSPRPDFCCRIGYWHLQRGGPGIAAYWYEAALNAPKPERAWSLQNKACATWLPHLQLCVCYDKLGDYERAYAHNEIARAHRPSDAAVLHNKTYLEGVLRRSGGEAAPADAETREEVAR</sequence>
<dbReference type="Gene3D" id="3.90.550.10">
    <property type="entry name" value="Spore Coat Polysaccharide Biosynthesis Protein SpsA, Chain A"/>
    <property type="match status" value="1"/>
</dbReference>
<dbReference type="InterPro" id="IPR011990">
    <property type="entry name" value="TPR-like_helical_dom_sf"/>
</dbReference>
<organism evidence="2 3">
    <name type="scientific">Paenibacillus artemisiicola</name>
    <dbReference type="NCBI Taxonomy" id="1172618"/>
    <lineage>
        <taxon>Bacteria</taxon>
        <taxon>Bacillati</taxon>
        <taxon>Bacillota</taxon>
        <taxon>Bacilli</taxon>
        <taxon>Bacillales</taxon>
        <taxon>Paenibacillaceae</taxon>
        <taxon>Paenibacillus</taxon>
    </lineage>
</organism>
<dbReference type="InterPro" id="IPR001173">
    <property type="entry name" value="Glyco_trans_2-like"/>
</dbReference>
<dbReference type="Proteomes" id="UP000670947">
    <property type="component" value="Unassembled WGS sequence"/>
</dbReference>
<comment type="caution">
    <text evidence="2">The sequence shown here is derived from an EMBL/GenBank/DDBJ whole genome shotgun (WGS) entry which is preliminary data.</text>
</comment>
<proteinExistence type="predicted"/>
<dbReference type="InterPro" id="IPR029044">
    <property type="entry name" value="Nucleotide-diphossugar_trans"/>
</dbReference>
<dbReference type="RefSeq" id="WP_208848925.1">
    <property type="nucleotide sequence ID" value="NZ_JAGGDJ010000015.1"/>
</dbReference>
<evidence type="ECO:0000313" key="2">
    <source>
        <dbReference type="EMBL" id="MBO7746130.1"/>
    </source>
</evidence>
<dbReference type="EMBL" id="JAGGDJ010000015">
    <property type="protein sequence ID" value="MBO7746130.1"/>
    <property type="molecule type" value="Genomic_DNA"/>
</dbReference>
<dbReference type="PANTHER" id="PTHR43630">
    <property type="entry name" value="POLY-BETA-1,6-N-ACETYL-D-GLUCOSAMINE SYNTHASE"/>
    <property type="match status" value="1"/>
</dbReference>